<keyword evidence="2" id="KW-0961">Cell wall biogenesis/degradation</keyword>
<evidence type="ECO:0000313" key="6">
    <source>
        <dbReference type="Proteomes" id="UP000034224"/>
    </source>
</evidence>
<reference evidence="5 6" key="1">
    <citation type="journal article" date="2015" name="Nature">
        <title>rRNA introns, odd ribosomes, and small enigmatic genomes across a large radiation of phyla.</title>
        <authorList>
            <person name="Brown C.T."/>
            <person name="Hug L.A."/>
            <person name="Thomas B.C."/>
            <person name="Sharon I."/>
            <person name="Castelle C.J."/>
            <person name="Singh A."/>
            <person name="Wilkins M.J."/>
            <person name="Williams K.H."/>
            <person name="Banfield J.F."/>
        </authorList>
    </citation>
    <scope>NUCLEOTIDE SEQUENCE [LARGE SCALE GENOMIC DNA]</scope>
</reference>
<proteinExistence type="inferred from homology"/>
<dbReference type="Pfam" id="PF08245">
    <property type="entry name" value="Mur_ligase_M"/>
    <property type="match status" value="1"/>
</dbReference>
<dbReference type="GO" id="GO:0005737">
    <property type="term" value="C:cytoplasm"/>
    <property type="evidence" value="ECO:0007669"/>
    <property type="project" value="UniProtKB-SubCell"/>
</dbReference>
<dbReference type="GO" id="GO:0009252">
    <property type="term" value="P:peptidoglycan biosynthetic process"/>
    <property type="evidence" value="ECO:0007669"/>
    <property type="project" value="UniProtKB-UniPathway"/>
</dbReference>
<gene>
    <name evidence="5" type="ORF">UY55_C0001G0068</name>
</gene>
<dbReference type="InterPro" id="IPR036615">
    <property type="entry name" value="Mur_ligase_C_dom_sf"/>
</dbReference>
<dbReference type="SUPFAM" id="SSF53244">
    <property type="entry name" value="MurD-like peptide ligases, peptide-binding domain"/>
    <property type="match status" value="1"/>
</dbReference>
<dbReference type="NCBIfam" id="TIGR01085">
    <property type="entry name" value="murE"/>
    <property type="match status" value="1"/>
</dbReference>
<keyword evidence="2" id="KW-0573">Peptidoglycan synthesis</keyword>
<dbReference type="InterPro" id="IPR004101">
    <property type="entry name" value="Mur_ligase_C"/>
</dbReference>
<evidence type="ECO:0000256" key="2">
    <source>
        <dbReference type="RuleBase" id="RU004135"/>
    </source>
</evidence>
<evidence type="ECO:0000256" key="1">
    <source>
        <dbReference type="ARBA" id="ARBA00005898"/>
    </source>
</evidence>
<dbReference type="PANTHER" id="PTHR23135:SF4">
    <property type="entry name" value="UDP-N-ACETYLMURAMOYL-L-ALANYL-D-GLUTAMATE--2,6-DIAMINOPIMELATE LIGASE MURE HOMOLOG, CHLOROPLASTIC"/>
    <property type="match status" value="1"/>
</dbReference>
<keyword evidence="2" id="KW-0133">Cell shape</keyword>
<dbReference type="Proteomes" id="UP000034224">
    <property type="component" value="Unassembled WGS sequence"/>
</dbReference>
<feature type="domain" description="Mur ligase C-terminal" evidence="3">
    <location>
        <begin position="244"/>
        <end position="375"/>
    </location>
</feature>
<protein>
    <submittedName>
        <fullName evidence="5">UDP-N-acetylmuramoyl-L-alanyl-D-glutamate-2, 6-diaminopimelate ligase</fullName>
    </submittedName>
</protein>
<comment type="subcellular location">
    <subcellularLocation>
        <location evidence="2">Cytoplasm</location>
    </subcellularLocation>
</comment>
<dbReference type="InterPro" id="IPR036565">
    <property type="entry name" value="Mur-like_cat_sf"/>
</dbReference>
<sequence length="405" mass="45265">MRNFYHLVLAFLGSLIYGAPSKKITVVGVTGTKGKSLTLQILDSILESAGRKTALLSSVWMKTGEHLENNPFSNTMPGRGLIQKFLKKAVLAGCEIALVEVTSEGVVQNRHRFIDWDAAIFLNIHPEHIETHGGFENYREAKLRFFRDLRHSAKPRKYFVINSDDENRAYFTAAAGGVPGGEIRFFRRKEAEPLVRKIKEKKPDWLTASFVLEDVAAAAETAEVLGVDAEKIIEGLNNFRGLRGRLDFIQKKPFAVVVDYAHTPDSLRAVYVALRRQVPKVKGHKLICVLGSAGGGRDKWKRPELGRIAGDYCDKVILTGEDPYDENPEEIMKAIEAGIPAAKAKNVSKISDRREALRAAVRNAKRGDLVVSTGMGSQEWFYGPRGAKIPWDERKIIEEILKNKR</sequence>
<dbReference type="PANTHER" id="PTHR23135">
    <property type="entry name" value="MUR LIGASE FAMILY MEMBER"/>
    <property type="match status" value="1"/>
</dbReference>
<evidence type="ECO:0000259" key="3">
    <source>
        <dbReference type="Pfam" id="PF02875"/>
    </source>
</evidence>
<dbReference type="AlphaFoldDB" id="A0A0G1Z8G5"/>
<keyword evidence="2" id="KW-0132">Cell division</keyword>
<dbReference type="Gene3D" id="3.90.190.20">
    <property type="entry name" value="Mur ligase, C-terminal domain"/>
    <property type="match status" value="1"/>
</dbReference>
<dbReference type="GO" id="GO:0051301">
    <property type="term" value="P:cell division"/>
    <property type="evidence" value="ECO:0007669"/>
    <property type="project" value="UniProtKB-KW"/>
</dbReference>
<dbReference type="GO" id="GO:0005524">
    <property type="term" value="F:ATP binding"/>
    <property type="evidence" value="ECO:0007669"/>
    <property type="project" value="InterPro"/>
</dbReference>
<feature type="domain" description="Mur ligase central" evidence="4">
    <location>
        <begin position="29"/>
        <end position="185"/>
    </location>
</feature>
<dbReference type="Gene3D" id="3.40.1190.10">
    <property type="entry name" value="Mur-like, catalytic domain"/>
    <property type="match status" value="1"/>
</dbReference>
<dbReference type="GO" id="GO:0008360">
    <property type="term" value="P:regulation of cell shape"/>
    <property type="evidence" value="ECO:0007669"/>
    <property type="project" value="UniProtKB-KW"/>
</dbReference>
<dbReference type="GO" id="GO:0071555">
    <property type="term" value="P:cell wall organization"/>
    <property type="evidence" value="ECO:0007669"/>
    <property type="project" value="UniProtKB-KW"/>
</dbReference>
<evidence type="ECO:0000313" key="5">
    <source>
        <dbReference type="EMBL" id="KKW15314.1"/>
    </source>
</evidence>
<dbReference type="Pfam" id="PF02875">
    <property type="entry name" value="Mur_ligase_C"/>
    <property type="match status" value="1"/>
</dbReference>
<dbReference type="GO" id="GO:0016881">
    <property type="term" value="F:acid-amino acid ligase activity"/>
    <property type="evidence" value="ECO:0007669"/>
    <property type="project" value="InterPro"/>
</dbReference>
<name>A0A0G1Z8G5_9BACT</name>
<organism evidence="5 6">
    <name type="scientific">Candidatus Jorgensenbacteria bacterium GW2011_GWB1_50_10</name>
    <dbReference type="NCBI Taxonomy" id="1618665"/>
    <lineage>
        <taxon>Bacteria</taxon>
        <taxon>Candidatus Joergenseniibacteriota</taxon>
    </lineage>
</organism>
<comment type="caution">
    <text evidence="5">The sequence shown here is derived from an EMBL/GenBank/DDBJ whole genome shotgun (WGS) entry which is preliminary data.</text>
</comment>
<evidence type="ECO:0000259" key="4">
    <source>
        <dbReference type="Pfam" id="PF08245"/>
    </source>
</evidence>
<comment type="pathway">
    <text evidence="2">Cell wall biogenesis; peptidoglycan biosynthesis.</text>
</comment>
<keyword evidence="2" id="KW-0131">Cell cycle</keyword>
<keyword evidence="5" id="KW-0436">Ligase</keyword>
<dbReference type="UniPathway" id="UPA00219"/>
<accession>A0A0G1Z8G5</accession>
<dbReference type="EMBL" id="LCQK01000001">
    <property type="protein sequence ID" value="KKW15314.1"/>
    <property type="molecule type" value="Genomic_DNA"/>
</dbReference>
<dbReference type="STRING" id="1618665.UY55_C0001G0068"/>
<dbReference type="InterPro" id="IPR013221">
    <property type="entry name" value="Mur_ligase_cen"/>
</dbReference>
<dbReference type="PATRIC" id="fig|1618665.3.peg.70"/>
<dbReference type="SUPFAM" id="SSF53623">
    <property type="entry name" value="MurD-like peptide ligases, catalytic domain"/>
    <property type="match status" value="1"/>
</dbReference>
<dbReference type="InterPro" id="IPR005761">
    <property type="entry name" value="UDP-N-AcMur-Glu-dNH2Pim_ligase"/>
</dbReference>
<comment type="similarity">
    <text evidence="1">Belongs to the MurCDEF family. MurE subfamily.</text>
</comment>